<dbReference type="Proteomes" id="UP001162483">
    <property type="component" value="Unassembled WGS sequence"/>
</dbReference>
<organism evidence="1 2">
    <name type="scientific">Staurois parvus</name>
    <dbReference type="NCBI Taxonomy" id="386267"/>
    <lineage>
        <taxon>Eukaryota</taxon>
        <taxon>Metazoa</taxon>
        <taxon>Chordata</taxon>
        <taxon>Craniata</taxon>
        <taxon>Vertebrata</taxon>
        <taxon>Euteleostomi</taxon>
        <taxon>Amphibia</taxon>
        <taxon>Batrachia</taxon>
        <taxon>Anura</taxon>
        <taxon>Neobatrachia</taxon>
        <taxon>Ranoidea</taxon>
        <taxon>Ranidae</taxon>
        <taxon>Staurois</taxon>
    </lineage>
</organism>
<proteinExistence type="predicted"/>
<feature type="non-terminal residue" evidence="1">
    <location>
        <position position="85"/>
    </location>
</feature>
<dbReference type="EMBL" id="CATNWA010010529">
    <property type="protein sequence ID" value="CAI9560042.1"/>
    <property type="molecule type" value="Genomic_DNA"/>
</dbReference>
<evidence type="ECO:0000313" key="1">
    <source>
        <dbReference type="EMBL" id="CAI9560042.1"/>
    </source>
</evidence>
<reference evidence="1" key="1">
    <citation type="submission" date="2023-05" db="EMBL/GenBank/DDBJ databases">
        <authorList>
            <person name="Stuckert A."/>
        </authorList>
    </citation>
    <scope>NUCLEOTIDE SEQUENCE</scope>
</reference>
<evidence type="ECO:0000313" key="2">
    <source>
        <dbReference type="Proteomes" id="UP001162483"/>
    </source>
</evidence>
<gene>
    <name evidence="1" type="ORF">SPARVUS_LOCUS5177247</name>
</gene>
<sequence length="85" mass="8894">MSLFDIFKFPASSIPVRPDVARNGTRKRDAGIGRRALTGMLQGGHRGSEGQGKCTRDPGATLQGIPECSLGLPLVLHSGIPPGTL</sequence>
<keyword evidence="2" id="KW-1185">Reference proteome</keyword>
<accession>A0ABN9CLT9</accession>
<name>A0ABN9CLT9_9NEOB</name>
<protein>
    <submittedName>
        <fullName evidence="1">Uncharacterized protein</fullName>
    </submittedName>
</protein>
<comment type="caution">
    <text evidence="1">The sequence shown here is derived from an EMBL/GenBank/DDBJ whole genome shotgun (WGS) entry which is preliminary data.</text>
</comment>